<sequence length="198" mass="20374">MKFGTFAATAFGTIAALGMGAGIVHADPPSAEIAAAGMDHEIAYRTVLTDSSRVSTTTVAGGRFTTTEDRIVLRSDAGTVLTEIPLTYRVRGTLVRVSQRISDDGHRLELEPRVSAREIGEMQPVSSMARLTDELNRNVVGLVAGGVLGGLLGTILGMGFFSLLTGPIGLVVGAVAGAYITGGQSFADAVAAVLNGEP</sequence>
<evidence type="ECO:0000256" key="1">
    <source>
        <dbReference type="SAM" id="SignalP"/>
    </source>
</evidence>
<accession>A0A9X2E1R5</accession>
<evidence type="ECO:0000313" key="4">
    <source>
        <dbReference type="Proteomes" id="UP001139157"/>
    </source>
</evidence>
<dbReference type="RefSeq" id="WP_251909553.1">
    <property type="nucleotide sequence ID" value="NZ_JAMRXG010000002.1"/>
</dbReference>
<dbReference type="Pfam" id="PF26059">
    <property type="entry name" value="DUF8020"/>
    <property type="match status" value="1"/>
</dbReference>
<proteinExistence type="predicted"/>
<keyword evidence="1" id="KW-0732">Signal</keyword>
<keyword evidence="4" id="KW-1185">Reference proteome</keyword>
<protein>
    <recommendedName>
        <fullName evidence="2">DUF8020 domain-containing protein</fullName>
    </recommendedName>
</protein>
<dbReference type="InterPro" id="IPR058333">
    <property type="entry name" value="DUF8020"/>
</dbReference>
<comment type="caution">
    <text evidence="3">The sequence shown here is derived from an EMBL/GenBank/DDBJ whole genome shotgun (WGS) entry which is preliminary data.</text>
</comment>
<dbReference type="Proteomes" id="UP001139157">
    <property type="component" value="Unassembled WGS sequence"/>
</dbReference>
<feature type="chain" id="PRO_5040773872" description="DUF8020 domain-containing protein" evidence="1">
    <location>
        <begin position="27"/>
        <end position="198"/>
    </location>
</feature>
<feature type="signal peptide" evidence="1">
    <location>
        <begin position="1"/>
        <end position="26"/>
    </location>
</feature>
<reference evidence="3" key="1">
    <citation type="submission" date="2022-06" db="EMBL/GenBank/DDBJ databases">
        <title>Novel species in genus nocardia.</title>
        <authorList>
            <person name="Li F."/>
        </authorList>
    </citation>
    <scope>NUCLEOTIDE SEQUENCE</scope>
    <source>
        <strain evidence="3">CDC141</strain>
    </source>
</reference>
<feature type="domain" description="DUF8020" evidence="2">
    <location>
        <begin position="42"/>
        <end position="113"/>
    </location>
</feature>
<evidence type="ECO:0000313" key="3">
    <source>
        <dbReference type="EMBL" id="MCM6772617.1"/>
    </source>
</evidence>
<gene>
    <name evidence="3" type="ORF">NDR86_03900</name>
</gene>
<evidence type="ECO:0000259" key="2">
    <source>
        <dbReference type="Pfam" id="PF26059"/>
    </source>
</evidence>
<dbReference type="EMBL" id="JAMRXG010000002">
    <property type="protein sequence ID" value="MCM6772617.1"/>
    <property type="molecule type" value="Genomic_DNA"/>
</dbReference>
<name>A0A9X2E1R5_9NOCA</name>
<organism evidence="3 4">
    <name type="scientific">Nocardia pulmonis</name>
    <dbReference type="NCBI Taxonomy" id="2951408"/>
    <lineage>
        <taxon>Bacteria</taxon>
        <taxon>Bacillati</taxon>
        <taxon>Actinomycetota</taxon>
        <taxon>Actinomycetes</taxon>
        <taxon>Mycobacteriales</taxon>
        <taxon>Nocardiaceae</taxon>
        <taxon>Nocardia</taxon>
    </lineage>
</organism>
<dbReference type="AlphaFoldDB" id="A0A9X2E1R5"/>